<sequence>MMKRAIAIILASACLAGAGGVSAQTNSAASQSSTPTTGDVSAGTYGSGTTDANSVGVSGGGTATAADGGTATTDSRAKFNDNMARQRSVATARDDDERARSMTNTHVRKDGQVRSRSMSIYKERGEKPVIDRQTATSK</sequence>
<feature type="compositionally biased region" description="Basic and acidic residues" evidence="1">
    <location>
        <begin position="121"/>
        <end position="130"/>
    </location>
</feature>
<name>A0ABT0E0H1_9SPHN</name>
<gene>
    <name evidence="3" type="ORF">MU848_14850</name>
</gene>
<feature type="region of interest" description="Disordered" evidence="1">
    <location>
        <begin position="25"/>
        <end position="138"/>
    </location>
</feature>
<feature type="compositionally biased region" description="Polar residues" evidence="1">
    <location>
        <begin position="47"/>
        <end position="56"/>
    </location>
</feature>
<reference evidence="3 4" key="1">
    <citation type="submission" date="2022-04" db="EMBL/GenBank/DDBJ databases">
        <authorList>
            <person name="Huq M.A."/>
        </authorList>
    </citation>
    <scope>NUCLEOTIDE SEQUENCE [LARGE SCALE GENOMIC DNA]</scope>
    <source>
        <strain evidence="3 4">MAH-33</strain>
    </source>
</reference>
<comment type="caution">
    <text evidence="3">The sequence shown here is derived from an EMBL/GenBank/DDBJ whole genome shotgun (WGS) entry which is preliminary data.</text>
</comment>
<evidence type="ECO:0000256" key="2">
    <source>
        <dbReference type="SAM" id="SignalP"/>
    </source>
</evidence>
<keyword evidence="2" id="KW-0732">Signal</keyword>
<evidence type="ECO:0000313" key="4">
    <source>
        <dbReference type="Proteomes" id="UP001203512"/>
    </source>
</evidence>
<dbReference type="Proteomes" id="UP001203512">
    <property type="component" value="Unassembled WGS sequence"/>
</dbReference>
<proteinExistence type="predicted"/>
<evidence type="ECO:0000313" key="3">
    <source>
        <dbReference type="EMBL" id="MCK0532867.1"/>
    </source>
</evidence>
<keyword evidence="4" id="KW-1185">Reference proteome</keyword>
<feature type="signal peptide" evidence="2">
    <location>
        <begin position="1"/>
        <end position="23"/>
    </location>
</feature>
<accession>A0ABT0E0H1</accession>
<dbReference type="EMBL" id="JALKHS010000011">
    <property type="protein sequence ID" value="MCK0532867.1"/>
    <property type="molecule type" value="Genomic_DNA"/>
</dbReference>
<evidence type="ECO:0000256" key="1">
    <source>
        <dbReference type="SAM" id="MobiDB-lite"/>
    </source>
</evidence>
<feature type="compositionally biased region" description="Low complexity" evidence="1">
    <location>
        <begin position="25"/>
        <end position="37"/>
    </location>
</feature>
<protein>
    <submittedName>
        <fullName evidence="3">Uncharacterized protein</fullName>
    </submittedName>
</protein>
<organism evidence="3 4">
    <name type="scientific">Sphingobium agri</name>
    <dbReference type="NCBI Taxonomy" id="2933566"/>
    <lineage>
        <taxon>Bacteria</taxon>
        <taxon>Pseudomonadati</taxon>
        <taxon>Pseudomonadota</taxon>
        <taxon>Alphaproteobacteria</taxon>
        <taxon>Sphingomonadales</taxon>
        <taxon>Sphingomonadaceae</taxon>
        <taxon>Sphingobium</taxon>
    </lineage>
</organism>
<feature type="compositionally biased region" description="Low complexity" evidence="1">
    <location>
        <begin position="63"/>
        <end position="74"/>
    </location>
</feature>
<feature type="chain" id="PRO_5045091158" evidence="2">
    <location>
        <begin position="24"/>
        <end position="138"/>
    </location>
</feature>